<feature type="transmembrane region" description="Helical" evidence="8">
    <location>
        <begin position="335"/>
        <end position="354"/>
    </location>
</feature>
<evidence type="ECO:0000256" key="2">
    <source>
        <dbReference type="ARBA" id="ARBA00007998"/>
    </source>
</evidence>
<feature type="transmembrane region" description="Helical" evidence="8">
    <location>
        <begin position="144"/>
        <end position="161"/>
    </location>
</feature>
<dbReference type="Proteomes" id="UP001524944">
    <property type="component" value="Unassembled WGS sequence"/>
</dbReference>
<evidence type="ECO:0000313" key="10">
    <source>
        <dbReference type="Proteomes" id="UP001524944"/>
    </source>
</evidence>
<evidence type="ECO:0000256" key="1">
    <source>
        <dbReference type="ARBA" id="ARBA00004141"/>
    </source>
</evidence>
<dbReference type="EMBL" id="JANPWE010000001">
    <property type="protein sequence ID" value="MCR6544323.1"/>
    <property type="molecule type" value="Genomic_DNA"/>
</dbReference>
<keyword evidence="5 8" id="KW-0812">Transmembrane</keyword>
<evidence type="ECO:0000313" key="9">
    <source>
        <dbReference type="EMBL" id="MCR6544323.1"/>
    </source>
</evidence>
<dbReference type="Pfam" id="PF03845">
    <property type="entry name" value="Spore_permease"/>
    <property type="match status" value="1"/>
</dbReference>
<comment type="caution">
    <text evidence="9">The sequence shown here is derived from an EMBL/GenBank/DDBJ whole genome shotgun (WGS) entry which is preliminary data.</text>
</comment>
<organism evidence="9 10">
    <name type="scientific">Dehalobacterium formicoaceticum</name>
    <dbReference type="NCBI Taxonomy" id="51515"/>
    <lineage>
        <taxon>Bacteria</taxon>
        <taxon>Bacillati</taxon>
        <taxon>Bacillota</taxon>
        <taxon>Clostridia</taxon>
        <taxon>Eubacteriales</taxon>
        <taxon>Peptococcaceae</taxon>
        <taxon>Dehalobacterium</taxon>
    </lineage>
</organism>
<evidence type="ECO:0000256" key="5">
    <source>
        <dbReference type="ARBA" id="ARBA00022692"/>
    </source>
</evidence>
<dbReference type="InterPro" id="IPR004761">
    <property type="entry name" value="Spore_GerAB"/>
</dbReference>
<feature type="transmembrane region" description="Helical" evidence="8">
    <location>
        <begin position="211"/>
        <end position="228"/>
    </location>
</feature>
<evidence type="ECO:0000256" key="4">
    <source>
        <dbReference type="ARBA" id="ARBA00022544"/>
    </source>
</evidence>
<dbReference type="NCBIfam" id="TIGR00912">
    <property type="entry name" value="2A0309"/>
    <property type="match status" value="1"/>
</dbReference>
<protein>
    <submittedName>
        <fullName evidence="9">Endospore germination permease</fullName>
    </submittedName>
</protein>
<comment type="subcellular location">
    <subcellularLocation>
        <location evidence="1">Membrane</location>
        <topology evidence="1">Multi-pass membrane protein</topology>
    </subcellularLocation>
</comment>
<keyword evidence="6 8" id="KW-1133">Transmembrane helix</keyword>
<feature type="transmembrane region" description="Helical" evidence="8">
    <location>
        <begin position="305"/>
        <end position="323"/>
    </location>
</feature>
<accession>A0ABT1Y0D6</accession>
<keyword evidence="3" id="KW-0813">Transport</keyword>
<gene>
    <name evidence="9" type="ORF">NVS47_02140</name>
</gene>
<keyword evidence="7 8" id="KW-0472">Membrane</keyword>
<evidence type="ECO:0000256" key="3">
    <source>
        <dbReference type="ARBA" id="ARBA00022448"/>
    </source>
</evidence>
<evidence type="ECO:0000256" key="6">
    <source>
        <dbReference type="ARBA" id="ARBA00022989"/>
    </source>
</evidence>
<comment type="similarity">
    <text evidence="2">Belongs to the amino acid-polyamine-organocation (APC) superfamily. Spore germination protein (SGP) (TC 2.A.3.9) family.</text>
</comment>
<dbReference type="RefSeq" id="WP_089609807.1">
    <property type="nucleotide sequence ID" value="NZ_CP022121.1"/>
</dbReference>
<reference evidence="9 10" key="1">
    <citation type="submission" date="2022-08" db="EMBL/GenBank/DDBJ databases">
        <title>Proteogenomics of the novel Dehalobacterium formicoaceticum strain EZ94 highlights a key role of methyltransferases during anaerobic dichloromethane degradation.</title>
        <authorList>
            <person name="Wasmund K."/>
        </authorList>
    </citation>
    <scope>NUCLEOTIDE SEQUENCE [LARGE SCALE GENOMIC DNA]</scope>
    <source>
        <strain evidence="9 10">EZ94</strain>
    </source>
</reference>
<keyword evidence="4" id="KW-0309">Germination</keyword>
<feature type="transmembrane region" description="Helical" evidence="8">
    <location>
        <begin position="37"/>
        <end position="59"/>
    </location>
</feature>
<feature type="transmembrane region" description="Helical" evidence="8">
    <location>
        <begin position="264"/>
        <end position="285"/>
    </location>
</feature>
<feature type="transmembrane region" description="Helical" evidence="8">
    <location>
        <begin position="115"/>
        <end position="132"/>
    </location>
</feature>
<feature type="transmembrane region" description="Helical" evidence="8">
    <location>
        <begin position="80"/>
        <end position="103"/>
    </location>
</feature>
<evidence type="ECO:0000256" key="7">
    <source>
        <dbReference type="ARBA" id="ARBA00023136"/>
    </source>
</evidence>
<dbReference type="PANTHER" id="PTHR34975">
    <property type="entry name" value="SPORE GERMINATION PROTEIN A2"/>
    <property type="match status" value="1"/>
</dbReference>
<proteinExistence type="inferred from homology"/>
<keyword evidence="10" id="KW-1185">Reference proteome</keyword>
<evidence type="ECO:0000256" key="8">
    <source>
        <dbReference type="SAM" id="Phobius"/>
    </source>
</evidence>
<feature type="transmembrane region" description="Helical" evidence="8">
    <location>
        <begin position="181"/>
        <end position="204"/>
    </location>
</feature>
<dbReference type="PANTHER" id="PTHR34975:SF2">
    <property type="entry name" value="SPORE GERMINATION PROTEIN A2"/>
    <property type="match status" value="1"/>
</dbReference>
<name>A0ABT1Y0D6_9FIRM</name>
<sequence length="363" mass="39783">MGLEKGKVSSLGLVLLLFLFIFGSVIAIPGSTAGKDIWLARILSFMIALPLAGVFIALLNRYQGKTIIEINEIIFGPIPGGFLSGIFLWYLFHNGALVVMYYFEFIKQVLLPNTPANVLVLMMVAPCIYGAKKGLEVIVRTGQLIAPILLGTFIMLIFLAMPDIEISNIKPLFTTPLHKFLWGGVSTAALSFGETAAFLMILPFLNKKGKVKITLLSGLLLGCIVMVLSTLRTILILGDSAGLYLYPTYYAVKMIDIAEFLSRFEILIAVNYLAAGFIKTTVYLYALSLGTAQLFKLDSYHPLVLPWGFLMALFSLINLPNIIEKLDFANKAYPIYALPFILGIPLLALLGSWLKGLKGGDAQ</sequence>